<accession>A0A3S1BIZ2</accession>
<dbReference type="Proteomes" id="UP000271974">
    <property type="component" value="Unassembled WGS sequence"/>
</dbReference>
<proteinExistence type="predicted"/>
<feature type="non-terminal residue" evidence="1">
    <location>
        <position position="1"/>
    </location>
</feature>
<sequence>FHLPELISKCIVALKAPIRVFPLKPSGRGKAGRHKLLLTDCEVLLQDGGQPSQVAWDSAGAEQELFEAVEQVAIGCTAHVTSFLLHALPELRETSTHVAGLSFQSLGEYIQTFLQSETELFKYLVVC</sequence>
<name>A0A3S1BIZ2_ELYCH</name>
<organism evidence="1 2">
    <name type="scientific">Elysia chlorotica</name>
    <name type="common">Eastern emerald elysia</name>
    <name type="synonym">Sea slug</name>
    <dbReference type="NCBI Taxonomy" id="188477"/>
    <lineage>
        <taxon>Eukaryota</taxon>
        <taxon>Metazoa</taxon>
        <taxon>Spiralia</taxon>
        <taxon>Lophotrochozoa</taxon>
        <taxon>Mollusca</taxon>
        <taxon>Gastropoda</taxon>
        <taxon>Heterobranchia</taxon>
        <taxon>Euthyneura</taxon>
        <taxon>Panpulmonata</taxon>
        <taxon>Sacoglossa</taxon>
        <taxon>Placobranchoidea</taxon>
        <taxon>Plakobranchidae</taxon>
        <taxon>Elysia</taxon>
    </lineage>
</organism>
<evidence type="ECO:0000313" key="2">
    <source>
        <dbReference type="Proteomes" id="UP000271974"/>
    </source>
</evidence>
<comment type="caution">
    <text evidence="1">The sequence shown here is derived from an EMBL/GenBank/DDBJ whole genome shotgun (WGS) entry which is preliminary data.</text>
</comment>
<protein>
    <submittedName>
        <fullName evidence="1">Uncharacterized protein</fullName>
    </submittedName>
</protein>
<evidence type="ECO:0000313" key="1">
    <source>
        <dbReference type="EMBL" id="RUS84748.1"/>
    </source>
</evidence>
<keyword evidence="2" id="KW-1185">Reference proteome</keyword>
<reference evidence="1 2" key="1">
    <citation type="submission" date="2019-01" db="EMBL/GenBank/DDBJ databases">
        <title>A draft genome assembly of the solar-powered sea slug Elysia chlorotica.</title>
        <authorList>
            <person name="Cai H."/>
            <person name="Li Q."/>
            <person name="Fang X."/>
            <person name="Li J."/>
            <person name="Curtis N.E."/>
            <person name="Altenburger A."/>
            <person name="Shibata T."/>
            <person name="Feng M."/>
            <person name="Maeda T."/>
            <person name="Schwartz J.A."/>
            <person name="Shigenobu S."/>
            <person name="Lundholm N."/>
            <person name="Nishiyama T."/>
            <person name="Yang H."/>
            <person name="Hasebe M."/>
            <person name="Li S."/>
            <person name="Pierce S.K."/>
            <person name="Wang J."/>
        </authorList>
    </citation>
    <scope>NUCLEOTIDE SEQUENCE [LARGE SCALE GENOMIC DNA]</scope>
    <source>
        <strain evidence="1">EC2010</strain>
        <tissue evidence="1">Whole organism of an adult</tissue>
    </source>
</reference>
<dbReference type="AlphaFoldDB" id="A0A3S1BIZ2"/>
<dbReference type="EMBL" id="RQTK01000194">
    <property type="protein sequence ID" value="RUS84748.1"/>
    <property type="molecule type" value="Genomic_DNA"/>
</dbReference>
<gene>
    <name evidence="1" type="ORF">EGW08_007490</name>
</gene>